<feature type="transmembrane region" description="Helical" evidence="1">
    <location>
        <begin position="140"/>
        <end position="159"/>
    </location>
</feature>
<evidence type="ECO:0000256" key="1">
    <source>
        <dbReference type="SAM" id="Phobius"/>
    </source>
</evidence>
<feature type="transmembrane region" description="Helical" evidence="1">
    <location>
        <begin position="202"/>
        <end position="222"/>
    </location>
</feature>
<accession>A0A7S3PPW7</accession>
<feature type="transmembrane region" description="Helical" evidence="1">
    <location>
        <begin position="60"/>
        <end position="79"/>
    </location>
</feature>
<evidence type="ECO:0000313" key="2">
    <source>
        <dbReference type="EMBL" id="CAE0446152.1"/>
    </source>
</evidence>
<feature type="transmembrane region" description="Helical" evidence="1">
    <location>
        <begin position="30"/>
        <end position="48"/>
    </location>
</feature>
<sequence>MYITICLSSSICLLSHFVILQTWSQMKRRLIWYVFFGSVFFLSALRLADENRLFGEDIAFTTLFAIFYFFLGCTGPAHMDKFITFQIKLHRIQSSKYFARIQKLQSFMKITLLHSALDAPLICILPFVERPTASILIKSIFAFRTFMSILWIPVNWYLITLVLKAIDDIEIVASHRSYGEIKQKPIIEEKRKELTNLRNSSFFLEVISSMVWGLVFWPFVYVRI</sequence>
<organism evidence="2">
    <name type="scientific">Aplanochytrium stocchinoi</name>
    <dbReference type="NCBI Taxonomy" id="215587"/>
    <lineage>
        <taxon>Eukaryota</taxon>
        <taxon>Sar</taxon>
        <taxon>Stramenopiles</taxon>
        <taxon>Bigyra</taxon>
        <taxon>Labyrinthulomycetes</taxon>
        <taxon>Thraustochytrida</taxon>
        <taxon>Thraustochytriidae</taxon>
        <taxon>Aplanochytrium</taxon>
    </lineage>
</organism>
<gene>
    <name evidence="2" type="ORF">ASTO00021_LOCUS16159</name>
</gene>
<dbReference type="AlphaFoldDB" id="A0A7S3PPW7"/>
<protein>
    <submittedName>
        <fullName evidence="2">Uncharacterized protein</fullName>
    </submittedName>
</protein>
<dbReference type="EMBL" id="HBIN01021107">
    <property type="protein sequence ID" value="CAE0446152.1"/>
    <property type="molecule type" value="Transcribed_RNA"/>
</dbReference>
<name>A0A7S3PPW7_9STRA</name>
<reference evidence="2" key="1">
    <citation type="submission" date="2021-01" db="EMBL/GenBank/DDBJ databases">
        <authorList>
            <person name="Corre E."/>
            <person name="Pelletier E."/>
            <person name="Niang G."/>
            <person name="Scheremetjew M."/>
            <person name="Finn R."/>
            <person name="Kale V."/>
            <person name="Holt S."/>
            <person name="Cochrane G."/>
            <person name="Meng A."/>
            <person name="Brown T."/>
            <person name="Cohen L."/>
        </authorList>
    </citation>
    <scope>NUCLEOTIDE SEQUENCE</scope>
    <source>
        <strain evidence="2">GSBS06</strain>
    </source>
</reference>
<keyword evidence="1" id="KW-1133">Transmembrane helix</keyword>
<keyword evidence="1" id="KW-0472">Membrane</keyword>
<proteinExistence type="predicted"/>
<keyword evidence="1" id="KW-0812">Transmembrane</keyword>